<gene>
    <name evidence="1" type="ORF">NTG6680_0536</name>
</gene>
<sequence length="59" mass="7029">MHGIVTVKLARDSLPMKDVINFWKLLVLEIMLIQAKKYRINDLKFDASRFVKMNYRSTK</sequence>
<accession>A0ABN8AIX5</accession>
<protein>
    <submittedName>
        <fullName evidence="1">Uncharacterized protein</fullName>
    </submittedName>
</protein>
<proteinExistence type="predicted"/>
<dbReference type="EMBL" id="OU912926">
    <property type="protein sequence ID" value="CAG9931789.1"/>
    <property type="molecule type" value="Genomic_DNA"/>
</dbReference>
<reference evidence="1 2" key="1">
    <citation type="submission" date="2021-10" db="EMBL/GenBank/DDBJ databases">
        <authorList>
            <person name="Koch H."/>
        </authorList>
    </citation>
    <scope>NUCLEOTIDE SEQUENCE [LARGE SCALE GENOMIC DNA]</scope>
    <source>
        <strain evidence="1">6680</strain>
    </source>
</reference>
<organism evidence="1 2">
    <name type="scientific">Candidatus Nitrotoga arctica</name>
    <dbReference type="NCBI Taxonomy" id="453162"/>
    <lineage>
        <taxon>Bacteria</taxon>
        <taxon>Pseudomonadati</taxon>
        <taxon>Pseudomonadota</taxon>
        <taxon>Betaproteobacteria</taxon>
        <taxon>Nitrosomonadales</taxon>
        <taxon>Gallionellaceae</taxon>
        <taxon>Candidatus Nitrotoga</taxon>
    </lineage>
</organism>
<name>A0ABN8AIX5_9PROT</name>
<keyword evidence="2" id="KW-1185">Reference proteome</keyword>
<evidence type="ECO:0000313" key="2">
    <source>
        <dbReference type="Proteomes" id="UP000839052"/>
    </source>
</evidence>
<dbReference type="Proteomes" id="UP000839052">
    <property type="component" value="Chromosome"/>
</dbReference>
<evidence type="ECO:0000313" key="1">
    <source>
        <dbReference type="EMBL" id="CAG9931789.1"/>
    </source>
</evidence>